<protein>
    <recommendedName>
        <fullName evidence="2">AdoMet_MTases domain containing protein</fullName>
    </recommendedName>
</protein>
<organism evidence="1">
    <name type="scientific">uncultured Caudovirales phage</name>
    <dbReference type="NCBI Taxonomy" id="2100421"/>
    <lineage>
        <taxon>Viruses</taxon>
        <taxon>Duplodnaviria</taxon>
        <taxon>Heunggongvirae</taxon>
        <taxon>Uroviricota</taxon>
        <taxon>Caudoviricetes</taxon>
        <taxon>Peduoviridae</taxon>
        <taxon>Maltschvirus</taxon>
        <taxon>Maltschvirus maltsch</taxon>
    </lineage>
</organism>
<dbReference type="Gene3D" id="3.40.50.150">
    <property type="entry name" value="Vaccinia Virus protein VP39"/>
    <property type="match status" value="1"/>
</dbReference>
<dbReference type="InterPro" id="IPR029063">
    <property type="entry name" value="SAM-dependent_MTases_sf"/>
</dbReference>
<reference evidence="1" key="1">
    <citation type="submission" date="2020-04" db="EMBL/GenBank/DDBJ databases">
        <authorList>
            <person name="Chiriac C."/>
            <person name="Salcher M."/>
            <person name="Ghai R."/>
            <person name="Kavagutti S V."/>
        </authorList>
    </citation>
    <scope>NUCLEOTIDE SEQUENCE</scope>
</reference>
<name>A0A6J5LUB4_9CAUD</name>
<sequence length="242" mass="28314">MNTKIFNLVKQNLETAFNLPKYQHIVVDADTVVDQLPWTPARYRKFKDAVEAELDLPCEYRGTLKQIVDDLSQRYILRFFSEIWKPRTNDYDYTGWALAEEISAQNPQAVLDVGCGYHPFKGRIPNLVGIDPYNNCADYEVDILEYRVKPESYDHIIALGSINFNSRDEIEERFAHCVNLLMKGGRFYLRANPGISHKAGPYVDIFPWSFEIVNEFAEKYNLKLETFKRDANERLYFVYTKL</sequence>
<gene>
    <name evidence="1" type="ORF">UFOVP328_65</name>
</gene>
<dbReference type="SUPFAM" id="SSF53335">
    <property type="entry name" value="S-adenosyl-L-methionine-dependent methyltransferases"/>
    <property type="match status" value="1"/>
</dbReference>
<proteinExistence type="predicted"/>
<evidence type="ECO:0000313" key="1">
    <source>
        <dbReference type="EMBL" id="CAB4137731.1"/>
    </source>
</evidence>
<accession>A0A6J5LUB4</accession>
<dbReference type="EMBL" id="LR796341">
    <property type="protein sequence ID" value="CAB4137731.1"/>
    <property type="molecule type" value="Genomic_DNA"/>
</dbReference>
<evidence type="ECO:0008006" key="2">
    <source>
        <dbReference type="Google" id="ProtNLM"/>
    </source>
</evidence>